<dbReference type="Proteomes" id="UP000294200">
    <property type="component" value="Unassembled WGS sequence"/>
</dbReference>
<evidence type="ECO:0000313" key="1">
    <source>
        <dbReference type="EMBL" id="TCG09424.1"/>
    </source>
</evidence>
<dbReference type="AlphaFoldDB" id="A0A4R0XGI5"/>
<protein>
    <submittedName>
        <fullName evidence="1">Uncharacterized protein</fullName>
    </submittedName>
</protein>
<dbReference type="EMBL" id="MWML01000012">
    <property type="protein sequence ID" value="TCG09424.1"/>
    <property type="molecule type" value="Genomic_DNA"/>
</dbReference>
<reference evidence="1 2" key="1">
    <citation type="submission" date="2017-02" db="EMBL/GenBank/DDBJ databases">
        <title>Paraburkholderia sophoroidis sp. nov. and Paraburkholderia steynii sp. nov. rhizobial symbionts of the fynbos legume Hypocalyptus sophoroides.</title>
        <authorList>
            <person name="Steenkamp E.T."/>
            <person name="Beukes C.W."/>
            <person name="Van Zyl E."/>
            <person name="Avontuur J."/>
            <person name="Chan W.Y."/>
            <person name="Hassen A."/>
            <person name="Palmer M."/>
            <person name="Mthombeni L."/>
            <person name="Phalane F."/>
            <person name="Sereme K."/>
            <person name="Venter S.N."/>
        </authorList>
    </citation>
    <scope>NUCLEOTIDE SEQUENCE [LARGE SCALE GENOMIC DNA]</scope>
    <source>
        <strain evidence="1 2">HC1.1ba</strain>
    </source>
</reference>
<gene>
    <name evidence="1" type="ORF">BZM27_05560</name>
</gene>
<proteinExistence type="predicted"/>
<name>A0A4R0XGI5_9BURK</name>
<comment type="caution">
    <text evidence="1">The sequence shown here is derived from an EMBL/GenBank/DDBJ whole genome shotgun (WGS) entry which is preliminary data.</text>
</comment>
<sequence length="64" mass="7251">MGLFVGQWNEYSGRDYMRCLQGTCRKNALTLKQTVIRACTTNSIQSRKWQNCHFGAISSLGLAH</sequence>
<keyword evidence="2" id="KW-1185">Reference proteome</keyword>
<evidence type="ECO:0000313" key="2">
    <source>
        <dbReference type="Proteomes" id="UP000294200"/>
    </source>
</evidence>
<accession>A0A4R0XGI5</accession>
<organism evidence="1 2">
    <name type="scientific">Paraburkholderia steynii</name>
    <dbReference type="NCBI Taxonomy" id="1245441"/>
    <lineage>
        <taxon>Bacteria</taxon>
        <taxon>Pseudomonadati</taxon>
        <taxon>Pseudomonadota</taxon>
        <taxon>Betaproteobacteria</taxon>
        <taxon>Burkholderiales</taxon>
        <taxon>Burkholderiaceae</taxon>
        <taxon>Paraburkholderia</taxon>
    </lineage>
</organism>